<dbReference type="EMBL" id="CAFBNC010000186">
    <property type="protein sequence ID" value="CAB4957509.1"/>
    <property type="molecule type" value="Genomic_DNA"/>
</dbReference>
<sequence>MALIVNMERVIDRVILEIGDESRNVDDCHGPSLPRRWDRSRC</sequence>
<protein>
    <submittedName>
        <fullName evidence="1">Unannotated protein</fullName>
    </submittedName>
</protein>
<organism evidence="1">
    <name type="scientific">freshwater metagenome</name>
    <dbReference type="NCBI Taxonomy" id="449393"/>
    <lineage>
        <taxon>unclassified sequences</taxon>
        <taxon>metagenomes</taxon>
        <taxon>ecological metagenomes</taxon>
    </lineage>
</organism>
<name>A0A6J7KSW1_9ZZZZ</name>
<dbReference type="AlphaFoldDB" id="A0A6J7KSW1"/>
<gene>
    <name evidence="1" type="ORF">UFOPK3733_02250</name>
</gene>
<evidence type="ECO:0000313" key="1">
    <source>
        <dbReference type="EMBL" id="CAB4957509.1"/>
    </source>
</evidence>
<accession>A0A6J7KSW1</accession>
<reference evidence="1" key="1">
    <citation type="submission" date="2020-05" db="EMBL/GenBank/DDBJ databases">
        <authorList>
            <person name="Chiriac C."/>
            <person name="Salcher M."/>
            <person name="Ghai R."/>
            <person name="Kavagutti S V."/>
        </authorList>
    </citation>
    <scope>NUCLEOTIDE SEQUENCE</scope>
</reference>
<proteinExistence type="predicted"/>